<evidence type="ECO:0000313" key="4">
    <source>
        <dbReference type="EMBL" id="MFD0862116.1"/>
    </source>
</evidence>
<dbReference type="InterPro" id="IPR041698">
    <property type="entry name" value="Methyltransf_25"/>
</dbReference>
<keyword evidence="5" id="KW-1185">Reference proteome</keyword>
<dbReference type="PANTHER" id="PTHR43861">
    <property type="entry name" value="TRANS-ACONITATE 2-METHYLTRANSFERASE-RELATED"/>
    <property type="match status" value="1"/>
</dbReference>
<dbReference type="PANTHER" id="PTHR43861:SF1">
    <property type="entry name" value="TRANS-ACONITATE 2-METHYLTRANSFERASE"/>
    <property type="match status" value="1"/>
</dbReference>
<protein>
    <submittedName>
        <fullName evidence="4">Methyltransferase domain-containing protein</fullName>
    </submittedName>
</protein>
<dbReference type="Proteomes" id="UP001596978">
    <property type="component" value="Unassembled WGS sequence"/>
</dbReference>
<dbReference type="SUPFAM" id="SSF53335">
    <property type="entry name" value="S-adenosyl-L-methionine-dependent methyltransferases"/>
    <property type="match status" value="1"/>
</dbReference>
<dbReference type="GO" id="GO:0008168">
    <property type="term" value="F:methyltransferase activity"/>
    <property type="evidence" value="ECO:0007669"/>
    <property type="project" value="UniProtKB-KW"/>
</dbReference>
<dbReference type="EMBL" id="JBHTJH010000004">
    <property type="protein sequence ID" value="MFD0862116.1"/>
    <property type="molecule type" value="Genomic_DNA"/>
</dbReference>
<name>A0ABW3CWJ3_9FLAO</name>
<keyword evidence="1 4" id="KW-0489">Methyltransferase</keyword>
<gene>
    <name evidence="4" type="ORF">ACFQ1M_07840</name>
</gene>
<dbReference type="Gene3D" id="3.40.50.150">
    <property type="entry name" value="Vaccinia Virus protein VP39"/>
    <property type="match status" value="1"/>
</dbReference>
<organism evidence="4 5">
    <name type="scientific">Sungkyunkwania multivorans</name>
    <dbReference type="NCBI Taxonomy" id="1173618"/>
    <lineage>
        <taxon>Bacteria</taxon>
        <taxon>Pseudomonadati</taxon>
        <taxon>Bacteroidota</taxon>
        <taxon>Flavobacteriia</taxon>
        <taxon>Flavobacteriales</taxon>
        <taxon>Flavobacteriaceae</taxon>
        <taxon>Sungkyunkwania</taxon>
    </lineage>
</organism>
<comment type="caution">
    <text evidence="4">The sequence shown here is derived from an EMBL/GenBank/DDBJ whole genome shotgun (WGS) entry which is preliminary data.</text>
</comment>
<feature type="domain" description="Methyltransferase" evidence="3">
    <location>
        <begin position="64"/>
        <end position="152"/>
    </location>
</feature>
<evidence type="ECO:0000313" key="5">
    <source>
        <dbReference type="Proteomes" id="UP001596978"/>
    </source>
</evidence>
<reference evidence="5" key="1">
    <citation type="journal article" date="2019" name="Int. J. Syst. Evol. Microbiol.">
        <title>The Global Catalogue of Microorganisms (GCM) 10K type strain sequencing project: providing services to taxonomists for standard genome sequencing and annotation.</title>
        <authorList>
            <consortium name="The Broad Institute Genomics Platform"/>
            <consortium name="The Broad Institute Genome Sequencing Center for Infectious Disease"/>
            <person name="Wu L."/>
            <person name="Ma J."/>
        </authorList>
    </citation>
    <scope>NUCLEOTIDE SEQUENCE [LARGE SCALE GENOMIC DNA]</scope>
    <source>
        <strain evidence="5">CCUG 62952</strain>
    </source>
</reference>
<evidence type="ECO:0000256" key="1">
    <source>
        <dbReference type="ARBA" id="ARBA00022603"/>
    </source>
</evidence>
<evidence type="ECO:0000259" key="3">
    <source>
        <dbReference type="Pfam" id="PF13649"/>
    </source>
</evidence>
<dbReference type="CDD" id="cd02440">
    <property type="entry name" value="AdoMet_MTases"/>
    <property type="match status" value="1"/>
</dbReference>
<accession>A0ABW3CWJ3</accession>
<dbReference type="Pfam" id="PF13649">
    <property type="entry name" value="Methyltransf_25"/>
    <property type="match status" value="1"/>
</dbReference>
<dbReference type="GO" id="GO:0032259">
    <property type="term" value="P:methylation"/>
    <property type="evidence" value="ECO:0007669"/>
    <property type="project" value="UniProtKB-KW"/>
</dbReference>
<evidence type="ECO:0000256" key="2">
    <source>
        <dbReference type="ARBA" id="ARBA00022679"/>
    </source>
</evidence>
<sequence>MAIDTTYRSNEDEIMDDFSIQGKELEDALQKITRINQFLGGYTVTTNGVKVLLEDFPIDSPVTIVDIGCGDGSVLKKLSKYNPNFKLIGIDANPFTIECALNNSKKNTIQYKTMDVFSTPFEDLDYDIALLTLTLHHFSDEQIVKLLKTIKSKARIGIVINDLQRSKLAYRLFQGICSIFRIGHMPREDGLTSILRGFKREDLENYSKVLDLPDYRIRWRWAFRWQWIIRT</sequence>
<proteinExistence type="predicted"/>
<keyword evidence="2" id="KW-0808">Transferase</keyword>
<dbReference type="RefSeq" id="WP_386406423.1">
    <property type="nucleotide sequence ID" value="NZ_JBHTJH010000004.1"/>
</dbReference>
<dbReference type="InterPro" id="IPR029063">
    <property type="entry name" value="SAM-dependent_MTases_sf"/>
</dbReference>